<dbReference type="PROSITE" id="PS50943">
    <property type="entry name" value="HTH_CROC1"/>
    <property type="match status" value="1"/>
</dbReference>
<dbReference type="OrthoDB" id="9800901at2"/>
<dbReference type="CDD" id="cd00093">
    <property type="entry name" value="HTH_XRE"/>
    <property type="match status" value="1"/>
</dbReference>
<dbReference type="SMART" id="SM00530">
    <property type="entry name" value="HTH_XRE"/>
    <property type="match status" value="1"/>
</dbReference>
<feature type="domain" description="HTH cro/C1-type" evidence="2">
    <location>
        <begin position="9"/>
        <end position="63"/>
    </location>
</feature>
<dbReference type="InterPro" id="IPR001387">
    <property type="entry name" value="Cro/C1-type_HTH"/>
</dbReference>
<dbReference type="PANTHER" id="PTHR46797:SF1">
    <property type="entry name" value="METHYLPHOSPHONATE SYNTHASE"/>
    <property type="match status" value="1"/>
</dbReference>
<dbReference type="SUPFAM" id="SSF47413">
    <property type="entry name" value="lambda repressor-like DNA-binding domains"/>
    <property type="match status" value="1"/>
</dbReference>
<dbReference type="Pfam" id="PF01381">
    <property type="entry name" value="HTH_3"/>
    <property type="match status" value="1"/>
</dbReference>
<evidence type="ECO:0000313" key="4">
    <source>
        <dbReference type="Proteomes" id="UP000254711"/>
    </source>
</evidence>
<dbReference type="InterPro" id="IPR010982">
    <property type="entry name" value="Lambda_DNA-bd_dom_sf"/>
</dbReference>
<evidence type="ECO:0000313" key="3">
    <source>
        <dbReference type="EMBL" id="RDI97537.1"/>
    </source>
</evidence>
<dbReference type="InterPro" id="IPR050807">
    <property type="entry name" value="TransReg_Diox_bact_type"/>
</dbReference>
<dbReference type="PANTHER" id="PTHR46797">
    <property type="entry name" value="HTH-TYPE TRANSCRIPTIONAL REGULATOR"/>
    <property type="match status" value="1"/>
</dbReference>
<dbReference type="GO" id="GO:0003677">
    <property type="term" value="F:DNA binding"/>
    <property type="evidence" value="ECO:0007669"/>
    <property type="project" value="UniProtKB-KW"/>
</dbReference>
<evidence type="ECO:0000256" key="1">
    <source>
        <dbReference type="ARBA" id="ARBA00023125"/>
    </source>
</evidence>
<organism evidence="3 4">
    <name type="scientific">Dyella solisilvae</name>
    <dbReference type="NCBI Taxonomy" id="1920168"/>
    <lineage>
        <taxon>Bacteria</taxon>
        <taxon>Pseudomonadati</taxon>
        <taxon>Pseudomonadota</taxon>
        <taxon>Gammaproteobacteria</taxon>
        <taxon>Lysobacterales</taxon>
        <taxon>Rhodanobacteraceae</taxon>
        <taxon>Dyella</taxon>
    </lineage>
</organism>
<evidence type="ECO:0000259" key="2">
    <source>
        <dbReference type="PROSITE" id="PS50943"/>
    </source>
</evidence>
<protein>
    <submittedName>
        <fullName evidence="3">XRE family transcriptional regulator</fullName>
    </submittedName>
</protein>
<gene>
    <name evidence="3" type="ORF">DVT68_16985</name>
</gene>
<dbReference type="Gene3D" id="1.10.260.40">
    <property type="entry name" value="lambda repressor-like DNA-binding domains"/>
    <property type="match status" value="1"/>
</dbReference>
<comment type="caution">
    <text evidence="3">The sequence shown here is derived from an EMBL/GenBank/DDBJ whole genome shotgun (WGS) entry which is preliminary data.</text>
</comment>
<reference evidence="3 4" key="1">
    <citation type="submission" date="2018-07" db="EMBL/GenBank/DDBJ databases">
        <title>Dyella solisilvae sp. nov., isolated from the pine and broad-leaved mixed forest soil.</title>
        <authorList>
            <person name="Gao Z."/>
            <person name="Qiu L."/>
        </authorList>
    </citation>
    <scope>NUCLEOTIDE SEQUENCE [LARGE SCALE GENOMIC DNA]</scope>
    <source>
        <strain evidence="3 4">DHG54</strain>
    </source>
</reference>
<keyword evidence="4" id="KW-1185">Reference proteome</keyword>
<dbReference type="EMBL" id="QQSY01000005">
    <property type="protein sequence ID" value="RDI97537.1"/>
    <property type="molecule type" value="Genomic_DNA"/>
</dbReference>
<name>A0A370K529_9GAMM</name>
<proteinExistence type="predicted"/>
<keyword evidence="1" id="KW-0238">DNA-binding</keyword>
<dbReference type="Proteomes" id="UP000254711">
    <property type="component" value="Unassembled WGS sequence"/>
</dbReference>
<sequence length="82" mass="9155">MGSVFGEVLTRHRTNAGISQEELALRADVDRTFVSRLERGIRQPTITTLFAIAQALDVQAADLVRETEHLLRRKSPAKKNSP</sequence>
<dbReference type="GO" id="GO:0005829">
    <property type="term" value="C:cytosol"/>
    <property type="evidence" value="ECO:0007669"/>
    <property type="project" value="TreeGrafter"/>
</dbReference>
<dbReference type="AlphaFoldDB" id="A0A370K529"/>
<accession>A0A370K529</accession>
<dbReference type="GO" id="GO:0003700">
    <property type="term" value="F:DNA-binding transcription factor activity"/>
    <property type="evidence" value="ECO:0007669"/>
    <property type="project" value="TreeGrafter"/>
</dbReference>